<feature type="compositionally biased region" description="Basic and acidic residues" evidence="1">
    <location>
        <begin position="25"/>
        <end position="42"/>
    </location>
</feature>
<accession>A0A9P1E2D0</accession>
<feature type="region of interest" description="Disordered" evidence="1">
    <location>
        <begin position="1"/>
        <end position="84"/>
    </location>
</feature>
<name>A0A9P1E2D0_CUSEU</name>
<comment type="caution">
    <text evidence="2">The sequence shown here is derived from an EMBL/GenBank/DDBJ whole genome shotgun (WGS) entry which is preliminary data.</text>
</comment>
<protein>
    <submittedName>
        <fullName evidence="2">Uncharacterized protein</fullName>
    </submittedName>
</protein>
<dbReference type="AlphaFoldDB" id="A0A9P1E2D0"/>
<gene>
    <name evidence="2" type="ORF">CEURO_LOCUS4835</name>
</gene>
<proteinExistence type="predicted"/>
<evidence type="ECO:0000256" key="1">
    <source>
        <dbReference type="SAM" id="MobiDB-lite"/>
    </source>
</evidence>
<dbReference type="Proteomes" id="UP001152484">
    <property type="component" value="Unassembled WGS sequence"/>
</dbReference>
<evidence type="ECO:0000313" key="3">
    <source>
        <dbReference type="Proteomes" id="UP001152484"/>
    </source>
</evidence>
<organism evidence="2 3">
    <name type="scientific">Cuscuta europaea</name>
    <name type="common">European dodder</name>
    <dbReference type="NCBI Taxonomy" id="41803"/>
    <lineage>
        <taxon>Eukaryota</taxon>
        <taxon>Viridiplantae</taxon>
        <taxon>Streptophyta</taxon>
        <taxon>Embryophyta</taxon>
        <taxon>Tracheophyta</taxon>
        <taxon>Spermatophyta</taxon>
        <taxon>Magnoliopsida</taxon>
        <taxon>eudicotyledons</taxon>
        <taxon>Gunneridae</taxon>
        <taxon>Pentapetalae</taxon>
        <taxon>asterids</taxon>
        <taxon>lamiids</taxon>
        <taxon>Solanales</taxon>
        <taxon>Convolvulaceae</taxon>
        <taxon>Cuscuteae</taxon>
        <taxon>Cuscuta</taxon>
        <taxon>Cuscuta subgen. Cuscuta</taxon>
    </lineage>
</organism>
<dbReference type="EMBL" id="CAMAPE010000008">
    <property type="protein sequence ID" value="CAH9073492.1"/>
    <property type="molecule type" value="Genomic_DNA"/>
</dbReference>
<keyword evidence="3" id="KW-1185">Reference proteome</keyword>
<feature type="compositionally biased region" description="Polar residues" evidence="1">
    <location>
        <begin position="69"/>
        <end position="78"/>
    </location>
</feature>
<evidence type="ECO:0000313" key="2">
    <source>
        <dbReference type="EMBL" id="CAH9073492.1"/>
    </source>
</evidence>
<sequence>MGMILRSKNKSSRKYSSPMPNSIASRRDVRTQSNNDRNHQDSHGMAGRLAPTGQLPQPDLNHIDHGQDQENAAQNGPKSRTRHPTLQHYGIHMDLSGLVRVFAVYHIDSQLQALGQQRREEEEAEGDDLVHQQLLHHIGPGVAPRALLQAFLARGGDRQPHEDGHGEERVHIHQPVKRRHVDAGGAAFILPRRH</sequence>
<reference evidence="2" key="1">
    <citation type="submission" date="2022-07" db="EMBL/GenBank/DDBJ databases">
        <authorList>
            <person name="Macas J."/>
            <person name="Novak P."/>
            <person name="Neumann P."/>
        </authorList>
    </citation>
    <scope>NUCLEOTIDE SEQUENCE</scope>
</reference>